<protein>
    <recommendedName>
        <fullName evidence="4">DUF3450 domain-containing protein</fullName>
    </recommendedName>
</protein>
<evidence type="ECO:0008006" key="4">
    <source>
        <dbReference type="Google" id="ProtNLM"/>
    </source>
</evidence>
<evidence type="ECO:0000256" key="1">
    <source>
        <dbReference type="SAM" id="Coils"/>
    </source>
</evidence>
<keyword evidence="1" id="KW-0175">Coiled coil</keyword>
<dbReference type="RefSeq" id="WP_210808274.1">
    <property type="nucleotide sequence ID" value="NZ_JAGQDG010000003.1"/>
</dbReference>
<dbReference type="EMBL" id="JAGQDG010000003">
    <property type="protein sequence ID" value="MBQ0935373.1"/>
    <property type="molecule type" value="Genomic_DNA"/>
</dbReference>
<comment type="caution">
    <text evidence="2">The sequence shown here is derived from an EMBL/GenBank/DDBJ whole genome shotgun (WGS) entry which is preliminary data.</text>
</comment>
<accession>A0ABS5DW47</accession>
<dbReference type="Pfam" id="PF20567">
    <property type="entry name" value="DUF6776"/>
    <property type="match status" value="1"/>
</dbReference>
<evidence type="ECO:0000313" key="3">
    <source>
        <dbReference type="Proteomes" id="UP000672097"/>
    </source>
</evidence>
<gene>
    <name evidence="2" type="ORF">KAK11_08540</name>
</gene>
<evidence type="ECO:0000313" key="2">
    <source>
        <dbReference type="EMBL" id="MBQ0935373.1"/>
    </source>
</evidence>
<reference evidence="2 3" key="1">
    <citation type="submission" date="2021-04" db="EMBL/GenBank/DDBJ databases">
        <title>The genome sequence of type strain Ideonella paludis KCTC 32238.</title>
        <authorList>
            <person name="Liu Y."/>
        </authorList>
    </citation>
    <scope>NUCLEOTIDE SEQUENCE [LARGE SCALE GENOMIC DNA]</scope>
    <source>
        <strain evidence="2 3">KCTC 32238</strain>
    </source>
</reference>
<dbReference type="InterPro" id="IPR046703">
    <property type="entry name" value="DUF6776"/>
</dbReference>
<organism evidence="2 3">
    <name type="scientific">Ideonella paludis</name>
    <dbReference type="NCBI Taxonomy" id="1233411"/>
    <lineage>
        <taxon>Bacteria</taxon>
        <taxon>Pseudomonadati</taxon>
        <taxon>Pseudomonadota</taxon>
        <taxon>Betaproteobacteria</taxon>
        <taxon>Burkholderiales</taxon>
        <taxon>Sphaerotilaceae</taxon>
        <taxon>Ideonella</taxon>
    </lineage>
</organism>
<proteinExistence type="predicted"/>
<name>A0ABS5DW47_9BURK</name>
<feature type="coiled-coil region" evidence="1">
    <location>
        <begin position="57"/>
        <end position="119"/>
    </location>
</feature>
<dbReference type="Proteomes" id="UP000672097">
    <property type="component" value="Unassembled WGS sequence"/>
</dbReference>
<keyword evidence="3" id="KW-1185">Reference proteome</keyword>
<sequence>MRWKLLRRRLSITAPRMTVRSHLPWPLRWAVAAVALGFSAAIGLWAFEFGKSIAGLDKGAKEELAQLRTEVAELRAEREKAQSIANTAESLLKTEKATQERLASQLRQAESENLSLKADLGFFERLLPAAGGLEGLSVRSIQAEAQAPGQMRYQVLIMQSGKQVNPFNGRYELTLIGTLDNKPWTQAMPGGPQPMQVKQYSRLEGLIDHPPQAVVKTVQLRILDGGGAVRATQTLKL</sequence>